<evidence type="ECO:0000313" key="3">
    <source>
        <dbReference type="Ensembl" id="ENSCCRP00000112833.1"/>
    </source>
</evidence>
<dbReference type="InterPro" id="IPR036291">
    <property type="entry name" value="NAD(P)-bd_dom_sf"/>
</dbReference>
<keyword evidence="1" id="KW-0560">Oxidoreductase</keyword>
<dbReference type="InterPro" id="IPR036388">
    <property type="entry name" value="WH-like_DNA-bd_sf"/>
</dbReference>
<dbReference type="SUPFAM" id="SSF51735">
    <property type="entry name" value="NAD(P)-binding Rossmann-fold domains"/>
    <property type="match status" value="1"/>
</dbReference>
<protein>
    <submittedName>
        <fullName evidence="3">Dehydrogenase/reductase (SDR family) member 7</fullName>
    </submittedName>
</protein>
<dbReference type="InterPro" id="IPR020904">
    <property type="entry name" value="Sc_DH/Rdtase_CS"/>
</dbReference>
<dbReference type="Ensembl" id="ENSCCRT00000190024.1">
    <property type="protein sequence ID" value="ENSCCRP00000112833.1"/>
    <property type="gene ID" value="ENSCCRG00000077063.1"/>
</dbReference>
<dbReference type="PRINTS" id="PR00081">
    <property type="entry name" value="GDHRDH"/>
</dbReference>
<reference evidence="3" key="2">
    <citation type="submission" date="2025-09" db="UniProtKB">
        <authorList>
            <consortium name="Ensembl"/>
        </authorList>
    </citation>
    <scope>IDENTIFICATION</scope>
</reference>
<dbReference type="AlphaFoldDB" id="A0A9J7Y284"/>
<keyword evidence="4" id="KW-1185">Reference proteome</keyword>
<organism evidence="3 4">
    <name type="scientific">Cyprinus carpio carpio</name>
    <dbReference type="NCBI Taxonomy" id="630221"/>
    <lineage>
        <taxon>Eukaryota</taxon>
        <taxon>Metazoa</taxon>
        <taxon>Chordata</taxon>
        <taxon>Craniata</taxon>
        <taxon>Vertebrata</taxon>
        <taxon>Euteleostomi</taxon>
        <taxon>Actinopterygii</taxon>
        <taxon>Neopterygii</taxon>
        <taxon>Teleostei</taxon>
        <taxon>Ostariophysi</taxon>
        <taxon>Cypriniformes</taxon>
        <taxon>Cyprinidae</taxon>
        <taxon>Cyprininae</taxon>
        <taxon>Cyprinus</taxon>
    </lineage>
</organism>
<dbReference type="InterPro" id="IPR002347">
    <property type="entry name" value="SDR_fam"/>
</dbReference>
<dbReference type="PANTHER" id="PTHR44269:SF1">
    <property type="entry name" value="DEHYDROGENASE_REDUCTASE SDR FAMILY MEMBER 7"/>
    <property type="match status" value="1"/>
</dbReference>
<dbReference type="PROSITE" id="PS00061">
    <property type="entry name" value="ADH_SHORT"/>
    <property type="match status" value="1"/>
</dbReference>
<dbReference type="SUPFAM" id="SSF46689">
    <property type="entry name" value="Homeodomain-like"/>
    <property type="match status" value="1"/>
</dbReference>
<accession>A0A9J7Y284</accession>
<dbReference type="Gene3D" id="3.40.50.720">
    <property type="entry name" value="NAD(P)-binding Rossmann-like Domain"/>
    <property type="match status" value="1"/>
</dbReference>
<evidence type="ECO:0000256" key="2">
    <source>
        <dbReference type="RuleBase" id="RU000363"/>
    </source>
</evidence>
<dbReference type="Gene3D" id="1.10.10.10">
    <property type="entry name" value="Winged helix-like DNA-binding domain superfamily/Winged helix DNA-binding domain"/>
    <property type="match status" value="1"/>
</dbReference>
<name>A0A9J7Y284_CYPCA</name>
<evidence type="ECO:0000313" key="4">
    <source>
        <dbReference type="Proteomes" id="UP001108240"/>
    </source>
</evidence>
<reference evidence="3" key="1">
    <citation type="submission" date="2025-08" db="UniProtKB">
        <authorList>
            <consortium name="Ensembl"/>
        </authorList>
    </citation>
    <scope>IDENTIFICATION</scope>
</reference>
<evidence type="ECO:0000256" key="1">
    <source>
        <dbReference type="ARBA" id="ARBA00023002"/>
    </source>
</evidence>
<dbReference type="GeneTree" id="ENSGT00940000155226"/>
<dbReference type="Proteomes" id="UP001108240">
    <property type="component" value="Unplaced"/>
</dbReference>
<dbReference type="CDD" id="cd05332">
    <property type="entry name" value="11beta-HSD1_like_SDR_c"/>
    <property type="match status" value="1"/>
</dbReference>
<dbReference type="PRINTS" id="PR00080">
    <property type="entry name" value="SDRFAMILY"/>
</dbReference>
<dbReference type="InterPro" id="IPR009057">
    <property type="entry name" value="Homeodomain-like_sf"/>
</dbReference>
<sequence>MADICWLCVLLAGIAVYLLTQFIRFVFADADLTLLWAARFGNKPESKLKGKVVWITGASSGIGEEMSYQLAAFGARLVLSARRENELERVKHTCLERSSLKAEDILVLPLDLLDRASHQEKTATALKHFGDIDVLINNGGRTQRSLCIEADVDVYQALMELNYLGTISVTKQVLPHMIRRGSGIIATVSSVAGFVGAPLATGYAASKHAVQGFFNSLRTELTDYPNITISTICPGPVISSIVQSAFTEELGKPVDTAGDQTHKMSTERCVHLTLVGLANHVKEMWIAEQPFLLFCYLWQYTPTLAWYLTNVLGKKRVQNFKAGLDADSAYFSKPKVKMGRGSPIPPILRRKMVEQYQKGVSQRKTAKSLKLSSSTVHNIIQRFRESVTISVFKGQGRKTILDACDLRAL</sequence>
<dbReference type="Pfam" id="PF00106">
    <property type="entry name" value="adh_short"/>
    <property type="match status" value="1"/>
</dbReference>
<dbReference type="InterPro" id="IPR053011">
    <property type="entry name" value="SDR_family_member_7"/>
</dbReference>
<proteinExistence type="inferred from homology"/>
<comment type="similarity">
    <text evidence="2">Belongs to the short-chain dehydrogenases/reductases (SDR) family.</text>
</comment>
<dbReference type="OMA" id="WICENPV"/>
<dbReference type="GO" id="GO:0016491">
    <property type="term" value="F:oxidoreductase activity"/>
    <property type="evidence" value="ECO:0007669"/>
    <property type="project" value="UniProtKB-KW"/>
</dbReference>
<dbReference type="PANTHER" id="PTHR44269">
    <property type="entry name" value="DEHYDROGENASE/REDUCTASE SDR FAMILY MEMBER 7-RELATED"/>
    <property type="match status" value="1"/>
</dbReference>